<dbReference type="Proteomes" id="UP000735302">
    <property type="component" value="Unassembled WGS sequence"/>
</dbReference>
<keyword evidence="2" id="KW-1185">Reference proteome</keyword>
<comment type="caution">
    <text evidence="1">The sequence shown here is derived from an EMBL/GenBank/DDBJ whole genome shotgun (WGS) entry which is preliminary data.</text>
</comment>
<dbReference type="AlphaFoldDB" id="A0AAV3ZKQ9"/>
<sequence>MNNFNLVSGDKRSGRIVQCSQRFIESTLIDSYPKQDPAELSIYNEGLTDWLSAFPTPVDRRDAIATFLLTSCHIGVTVEKILSLVNVYLAFKDECWSSNRIYN</sequence>
<evidence type="ECO:0000313" key="1">
    <source>
        <dbReference type="EMBL" id="GFN94953.1"/>
    </source>
</evidence>
<gene>
    <name evidence="1" type="ORF">PoB_002145900</name>
</gene>
<name>A0AAV3ZKQ9_9GAST</name>
<proteinExistence type="predicted"/>
<reference evidence="1 2" key="1">
    <citation type="journal article" date="2021" name="Elife">
        <title>Chloroplast acquisition without the gene transfer in kleptoplastic sea slugs, Plakobranchus ocellatus.</title>
        <authorList>
            <person name="Maeda T."/>
            <person name="Takahashi S."/>
            <person name="Yoshida T."/>
            <person name="Shimamura S."/>
            <person name="Takaki Y."/>
            <person name="Nagai Y."/>
            <person name="Toyoda A."/>
            <person name="Suzuki Y."/>
            <person name="Arimoto A."/>
            <person name="Ishii H."/>
            <person name="Satoh N."/>
            <person name="Nishiyama T."/>
            <person name="Hasebe M."/>
            <person name="Maruyama T."/>
            <person name="Minagawa J."/>
            <person name="Obokata J."/>
            <person name="Shigenobu S."/>
        </authorList>
    </citation>
    <scope>NUCLEOTIDE SEQUENCE [LARGE SCALE GENOMIC DNA]</scope>
</reference>
<dbReference type="EMBL" id="BLXT01002484">
    <property type="protein sequence ID" value="GFN94953.1"/>
    <property type="molecule type" value="Genomic_DNA"/>
</dbReference>
<accession>A0AAV3ZKQ9</accession>
<evidence type="ECO:0000313" key="2">
    <source>
        <dbReference type="Proteomes" id="UP000735302"/>
    </source>
</evidence>
<protein>
    <submittedName>
        <fullName evidence="1">Uncharacterized protein</fullName>
    </submittedName>
</protein>
<organism evidence="1 2">
    <name type="scientific">Plakobranchus ocellatus</name>
    <dbReference type="NCBI Taxonomy" id="259542"/>
    <lineage>
        <taxon>Eukaryota</taxon>
        <taxon>Metazoa</taxon>
        <taxon>Spiralia</taxon>
        <taxon>Lophotrochozoa</taxon>
        <taxon>Mollusca</taxon>
        <taxon>Gastropoda</taxon>
        <taxon>Heterobranchia</taxon>
        <taxon>Euthyneura</taxon>
        <taxon>Panpulmonata</taxon>
        <taxon>Sacoglossa</taxon>
        <taxon>Placobranchoidea</taxon>
        <taxon>Plakobranchidae</taxon>
        <taxon>Plakobranchus</taxon>
    </lineage>
</organism>